<organism evidence="2 3">
    <name type="scientific">Burkholderia ubonensis</name>
    <dbReference type="NCBI Taxonomy" id="101571"/>
    <lineage>
        <taxon>Bacteria</taxon>
        <taxon>Pseudomonadati</taxon>
        <taxon>Pseudomonadota</taxon>
        <taxon>Betaproteobacteria</taxon>
        <taxon>Burkholderiales</taxon>
        <taxon>Burkholderiaceae</taxon>
        <taxon>Burkholderia</taxon>
        <taxon>Burkholderia cepacia complex</taxon>
    </lineage>
</organism>
<comment type="caution">
    <text evidence="2">The sequence shown here is derived from an EMBL/GenBank/DDBJ whole genome shotgun (WGS) entry which is preliminary data.</text>
</comment>
<evidence type="ECO:0000313" key="2">
    <source>
        <dbReference type="EMBL" id="KWA82015.1"/>
    </source>
</evidence>
<evidence type="ECO:0000256" key="1">
    <source>
        <dbReference type="SAM" id="Phobius"/>
    </source>
</evidence>
<feature type="transmembrane region" description="Helical" evidence="1">
    <location>
        <begin position="274"/>
        <end position="294"/>
    </location>
</feature>
<feature type="transmembrane region" description="Helical" evidence="1">
    <location>
        <begin position="251"/>
        <end position="268"/>
    </location>
</feature>
<proteinExistence type="predicted"/>
<dbReference type="AlphaFoldDB" id="A0A106AFG2"/>
<feature type="transmembrane region" description="Helical" evidence="1">
    <location>
        <begin position="147"/>
        <end position="163"/>
    </location>
</feature>
<dbReference type="Proteomes" id="UP000060630">
    <property type="component" value="Unassembled WGS sequence"/>
</dbReference>
<keyword evidence="1" id="KW-0472">Membrane</keyword>
<evidence type="ECO:0000313" key="3">
    <source>
        <dbReference type="Proteomes" id="UP000060630"/>
    </source>
</evidence>
<feature type="transmembrane region" description="Helical" evidence="1">
    <location>
        <begin position="214"/>
        <end position="230"/>
    </location>
</feature>
<sequence>MKRQHLETACAVFMLCLGMLAAATTIVGVVRHFSPVPFWDQWDGGVQFYMNALNDPVTAFFQQHNEHRLAFPKLFYFADIRYFGGRNVSLLIVNLLFALLVGIALYRVISRDLPERPAARAIVAGTLLILAFSFVQRENFNWGFQNQWFAIYLFAFCAFHSLERSTDTRTGYASPWLATALTCATLATISMASGLLVFPTLIAFGLYLRLPRTTLATLIVATIAAWALYFHHWTSPGGASLTASMIQHPGGVLKFVILYLGAPFHYALPGRRALVLLCGCVLLGGALLAIWIALTATKRPRAVTLLAMSVFLIGNAVITAAGRYIFGLDAALSSRYTTSGLIAFACVAFFLWLNLSRRIPRATVAVVLMLYVAVVANGQKAVRESAHDEVYRKSIGGLALRSHVYDAAYTSALYPDPSVLRSTAQAAERSGLSIFAADNTDYPPLPERVQSDIACEGQIDIVKATETPGVLAAQGWAFDSGSRRYASSVLLTDATSRVLGQALTGERRDDVAAALHTQDPYGGWLGFFKMPPDRRVRAFGVLAPGRYCALRGEIDVPAPVPSP</sequence>
<keyword evidence="1" id="KW-1133">Transmembrane helix</keyword>
<dbReference type="EMBL" id="LPHD01000069">
    <property type="protein sequence ID" value="KWA82015.1"/>
    <property type="molecule type" value="Genomic_DNA"/>
</dbReference>
<protein>
    <recommendedName>
        <fullName evidence="4">Glycosyltransferase RgtA/B/C/D-like domain-containing protein</fullName>
    </recommendedName>
</protein>
<feature type="transmembrane region" description="Helical" evidence="1">
    <location>
        <begin position="118"/>
        <end position="135"/>
    </location>
</feature>
<feature type="transmembrane region" description="Helical" evidence="1">
    <location>
        <begin position="12"/>
        <end position="33"/>
    </location>
</feature>
<accession>A0A106AFG2</accession>
<feature type="transmembrane region" description="Helical" evidence="1">
    <location>
        <begin position="338"/>
        <end position="355"/>
    </location>
</feature>
<evidence type="ECO:0008006" key="4">
    <source>
        <dbReference type="Google" id="ProtNLM"/>
    </source>
</evidence>
<reference evidence="2 3" key="1">
    <citation type="submission" date="2015-11" db="EMBL/GenBank/DDBJ databases">
        <title>Expanding the genomic diversity of Burkholderia species for the development of highly accurate diagnostics.</title>
        <authorList>
            <person name="Sahl J."/>
            <person name="Keim P."/>
            <person name="Wagner D."/>
        </authorList>
    </citation>
    <scope>NUCLEOTIDE SEQUENCE [LARGE SCALE GENOMIC DNA]</scope>
    <source>
        <strain evidence="2 3">MSMB2087WGS</strain>
    </source>
</reference>
<gene>
    <name evidence="2" type="ORF">WL29_27090</name>
</gene>
<feature type="transmembrane region" description="Helical" evidence="1">
    <location>
        <begin position="88"/>
        <end position="106"/>
    </location>
</feature>
<feature type="transmembrane region" description="Helical" evidence="1">
    <location>
        <begin position="306"/>
        <end position="326"/>
    </location>
</feature>
<name>A0A106AFG2_9BURK</name>
<dbReference type="RefSeq" id="WP_059654855.1">
    <property type="nucleotide sequence ID" value="NZ_LOXJ01000029.1"/>
</dbReference>
<keyword evidence="1" id="KW-0812">Transmembrane</keyword>
<feature type="transmembrane region" description="Helical" evidence="1">
    <location>
        <begin position="175"/>
        <end position="208"/>
    </location>
</feature>